<evidence type="ECO:0000313" key="3">
    <source>
        <dbReference type="EMBL" id="KKI99670.1"/>
    </source>
</evidence>
<dbReference type="Proteomes" id="UP000034681">
    <property type="component" value="Unassembled WGS sequence"/>
</dbReference>
<gene>
    <name evidence="3" type="ORF">PROH_07185</name>
</gene>
<sequence>MESLMEDELMDVVDRHDNIIGQRKRSELYAEGSPNCRVINAFLRNALGQIWIPRRTAHKALFPLCLDMSCGGHVGSGESYEDALKREVQEELNWDLEQRPWHLLGHLTPYDDGVSMFMKVYEIQDDETPQWNLDDFVESYWLWPWEILDRIQQGDRAKSDLPLLVETFYRSNANSNRVV</sequence>
<keyword evidence="1 3" id="KW-0378">Hydrolase</keyword>
<dbReference type="Pfam" id="PF00293">
    <property type="entry name" value="NUDIX"/>
    <property type="match status" value="1"/>
</dbReference>
<proteinExistence type="predicted"/>
<evidence type="ECO:0000259" key="2">
    <source>
        <dbReference type="PROSITE" id="PS51462"/>
    </source>
</evidence>
<organism evidence="3 4">
    <name type="scientific">Prochlorothrix hollandica PCC 9006 = CALU 1027</name>
    <dbReference type="NCBI Taxonomy" id="317619"/>
    <lineage>
        <taxon>Bacteria</taxon>
        <taxon>Bacillati</taxon>
        <taxon>Cyanobacteriota</taxon>
        <taxon>Cyanophyceae</taxon>
        <taxon>Prochlorotrichales</taxon>
        <taxon>Prochlorotrichaceae</taxon>
        <taxon>Prochlorothrix</taxon>
    </lineage>
</organism>
<dbReference type="RefSeq" id="WP_016925463.1">
    <property type="nucleotide sequence ID" value="NZ_KB235933.1"/>
</dbReference>
<dbReference type="PANTHER" id="PTHR10885:SF0">
    <property type="entry name" value="ISOPENTENYL-DIPHOSPHATE DELTA-ISOMERASE"/>
    <property type="match status" value="1"/>
</dbReference>
<evidence type="ECO:0000313" key="4">
    <source>
        <dbReference type="Proteomes" id="UP000034681"/>
    </source>
</evidence>
<protein>
    <submittedName>
        <fullName evidence="3">NUDIX hydrolase</fullName>
    </submittedName>
</protein>
<comment type="caution">
    <text evidence="3">The sequence shown here is derived from an EMBL/GenBank/DDBJ whole genome shotgun (WGS) entry which is preliminary data.</text>
</comment>
<feature type="domain" description="Nudix hydrolase" evidence="2">
    <location>
        <begin position="34"/>
        <end position="164"/>
    </location>
</feature>
<dbReference type="PROSITE" id="PS00893">
    <property type="entry name" value="NUDIX_BOX"/>
    <property type="match status" value="1"/>
</dbReference>
<accession>A0A0M2PT23</accession>
<dbReference type="InterPro" id="IPR020084">
    <property type="entry name" value="NUDIX_hydrolase_CS"/>
</dbReference>
<dbReference type="GO" id="GO:0016787">
    <property type="term" value="F:hydrolase activity"/>
    <property type="evidence" value="ECO:0007669"/>
    <property type="project" value="UniProtKB-KW"/>
</dbReference>
<dbReference type="PROSITE" id="PS51462">
    <property type="entry name" value="NUDIX"/>
    <property type="match status" value="1"/>
</dbReference>
<dbReference type="STRING" id="317619.GCA_000332315_00172"/>
<dbReference type="eggNOG" id="COG1443">
    <property type="taxonomic scope" value="Bacteria"/>
</dbReference>
<dbReference type="PANTHER" id="PTHR10885">
    <property type="entry name" value="ISOPENTENYL-DIPHOSPHATE DELTA-ISOMERASE"/>
    <property type="match status" value="1"/>
</dbReference>
<dbReference type="EMBL" id="AJTX02000004">
    <property type="protein sequence ID" value="KKI99670.1"/>
    <property type="molecule type" value="Genomic_DNA"/>
</dbReference>
<dbReference type="CDD" id="cd24154">
    <property type="entry name" value="NUDIX_DR0079"/>
    <property type="match status" value="1"/>
</dbReference>
<dbReference type="InterPro" id="IPR015797">
    <property type="entry name" value="NUDIX_hydrolase-like_dom_sf"/>
</dbReference>
<evidence type="ECO:0000256" key="1">
    <source>
        <dbReference type="ARBA" id="ARBA00022801"/>
    </source>
</evidence>
<dbReference type="Gene3D" id="3.90.79.10">
    <property type="entry name" value="Nucleoside Triphosphate Pyrophosphohydrolase"/>
    <property type="match status" value="1"/>
</dbReference>
<dbReference type="SUPFAM" id="SSF55811">
    <property type="entry name" value="Nudix"/>
    <property type="match status" value="1"/>
</dbReference>
<dbReference type="InterPro" id="IPR000086">
    <property type="entry name" value="NUDIX_hydrolase_dom"/>
</dbReference>
<keyword evidence="4" id="KW-1185">Reference proteome</keyword>
<dbReference type="OrthoDB" id="517136at2"/>
<name>A0A0M2PT23_PROHO</name>
<dbReference type="AlphaFoldDB" id="A0A0M2PT23"/>
<reference evidence="3" key="1">
    <citation type="submission" date="2012-04" db="EMBL/GenBank/DDBJ databases">
        <authorList>
            <person name="Borisov I.G."/>
            <person name="Ivanikova N.V."/>
            <person name="Pinevich A.V."/>
        </authorList>
    </citation>
    <scope>NUCLEOTIDE SEQUENCE</scope>
    <source>
        <strain evidence="3">CALU 1027</strain>
    </source>
</reference>